<dbReference type="CDD" id="cd00067">
    <property type="entry name" value="GAL4"/>
    <property type="match status" value="1"/>
</dbReference>
<organism evidence="4 5">
    <name type="scientific">Fusarium vanettenii (strain ATCC MYA-4622 / CBS 123669 / FGSC 9596 / NRRL 45880 / 77-13-4)</name>
    <name type="common">Fusarium solani subsp. pisi</name>
    <dbReference type="NCBI Taxonomy" id="660122"/>
    <lineage>
        <taxon>Eukaryota</taxon>
        <taxon>Fungi</taxon>
        <taxon>Dikarya</taxon>
        <taxon>Ascomycota</taxon>
        <taxon>Pezizomycotina</taxon>
        <taxon>Sordariomycetes</taxon>
        <taxon>Hypocreomycetidae</taxon>
        <taxon>Hypocreales</taxon>
        <taxon>Nectriaceae</taxon>
        <taxon>Fusarium</taxon>
        <taxon>Fusarium solani species complex</taxon>
        <taxon>Fusarium vanettenii</taxon>
    </lineage>
</organism>
<keyword evidence="5" id="KW-1185">Reference proteome</keyword>
<proteinExistence type="predicted"/>
<gene>
    <name evidence="4" type="ORF">NECHADRAFT_78551</name>
</gene>
<dbReference type="InterPro" id="IPR001138">
    <property type="entry name" value="Zn2Cys6_DnaBD"/>
</dbReference>
<dbReference type="AlphaFoldDB" id="C7ZM15"/>
<name>C7ZM15_FUSV7</name>
<dbReference type="KEGG" id="nhe:NECHADRAFT_78551"/>
<keyword evidence="1" id="KW-0539">Nucleus</keyword>
<feature type="domain" description="Zn(2)-C6 fungal-type" evidence="3">
    <location>
        <begin position="16"/>
        <end position="47"/>
    </location>
</feature>
<sequence>MNHDKNSPDVQDQLPACERCHASKVRCRRAPGEVRCRRCTRAAYSDCHPRPSRRGGRVGQQQARRGSSGPPSTPKPMEEDTLSLPATAVSSNNITTDTTHDLHQQQTHDMNTDTSNALLDLISVSMAPSGDGLSDLSWEPLVHDVGPDSMRAVTLPTSLAPTLSNPSASSHSMRPGLSETLQDGVTSTSGLSTMHKIRGSGSESRSPELSRLPSASYMQALMDLHAQMLSQQDSLLQFLAAPMRYTHVRPTGEISRRASSSSDTTFAAFPEGPVEAALRLGLALRSLLHPNQTCERDMPTALFLISTVLRLASLLHDLLGRLQGMLAQVTNRNTLCAFVFPSVRLGSLLLKEQNDDRLRPLQMHSISMALGAAEGLIDEVIQLTERALPENIADASGTIEDGEGNTKDEFGLQALTQALVAKQEAVIRPSAPRGSTKSNMTNRKGEAKISTQQAFWMLLGR</sequence>
<feature type="compositionally biased region" description="Low complexity" evidence="2">
    <location>
        <begin position="59"/>
        <end position="70"/>
    </location>
</feature>
<dbReference type="HOGENOM" id="CLU_687211_0_0_1"/>
<dbReference type="GeneID" id="9679109"/>
<protein>
    <recommendedName>
        <fullName evidence="3">Zn(2)-C6 fungal-type domain-containing protein</fullName>
    </recommendedName>
</protein>
<dbReference type="PROSITE" id="PS00463">
    <property type="entry name" value="ZN2_CY6_FUNGAL_1"/>
    <property type="match status" value="1"/>
</dbReference>
<evidence type="ECO:0000256" key="1">
    <source>
        <dbReference type="ARBA" id="ARBA00023242"/>
    </source>
</evidence>
<dbReference type="GO" id="GO:0008270">
    <property type="term" value="F:zinc ion binding"/>
    <property type="evidence" value="ECO:0007669"/>
    <property type="project" value="InterPro"/>
</dbReference>
<dbReference type="InParanoid" id="C7ZM15"/>
<evidence type="ECO:0000256" key="2">
    <source>
        <dbReference type="SAM" id="MobiDB-lite"/>
    </source>
</evidence>
<evidence type="ECO:0000313" key="5">
    <source>
        <dbReference type="Proteomes" id="UP000005206"/>
    </source>
</evidence>
<feature type="region of interest" description="Disordered" evidence="2">
    <location>
        <begin position="45"/>
        <end position="80"/>
    </location>
</feature>
<evidence type="ECO:0000313" key="4">
    <source>
        <dbReference type="EMBL" id="EEU34965.1"/>
    </source>
</evidence>
<reference evidence="4 5" key="1">
    <citation type="journal article" date="2009" name="PLoS Genet.">
        <title>The genome of Nectria haematococca: contribution of supernumerary chromosomes to gene expansion.</title>
        <authorList>
            <person name="Coleman J.J."/>
            <person name="Rounsley S.D."/>
            <person name="Rodriguez-Carres M."/>
            <person name="Kuo A."/>
            <person name="Wasmann C.C."/>
            <person name="Grimwood J."/>
            <person name="Schmutz J."/>
            <person name="Taga M."/>
            <person name="White G.J."/>
            <person name="Zhou S."/>
            <person name="Schwartz D.C."/>
            <person name="Freitag M."/>
            <person name="Ma L.J."/>
            <person name="Danchin E.G."/>
            <person name="Henrissat B."/>
            <person name="Coutinho P.M."/>
            <person name="Nelson D.R."/>
            <person name="Straney D."/>
            <person name="Napoli C.A."/>
            <person name="Barker B.M."/>
            <person name="Gribskov M."/>
            <person name="Rep M."/>
            <person name="Kroken S."/>
            <person name="Molnar I."/>
            <person name="Rensing C."/>
            <person name="Kennell J.C."/>
            <person name="Zamora J."/>
            <person name="Farman M.L."/>
            <person name="Selker E.U."/>
            <person name="Salamov A."/>
            <person name="Shapiro H."/>
            <person name="Pangilinan J."/>
            <person name="Lindquist E."/>
            <person name="Lamers C."/>
            <person name="Grigoriev I.V."/>
            <person name="Geiser D.M."/>
            <person name="Covert S.F."/>
            <person name="Temporini E."/>
            <person name="Vanetten H.D."/>
        </authorList>
    </citation>
    <scope>NUCLEOTIDE SEQUENCE [LARGE SCALE GENOMIC DNA]</scope>
    <source>
        <strain evidence="5">ATCC MYA-4622 / CBS 123669 / FGSC 9596 / NRRL 45880 / 77-13-4</strain>
    </source>
</reference>
<accession>C7ZM15</accession>
<evidence type="ECO:0000259" key="3">
    <source>
        <dbReference type="PROSITE" id="PS00463"/>
    </source>
</evidence>
<dbReference type="EMBL" id="GG698948">
    <property type="protein sequence ID" value="EEU34965.1"/>
    <property type="molecule type" value="Genomic_DNA"/>
</dbReference>
<dbReference type="Proteomes" id="UP000005206">
    <property type="component" value="Chromosome 3"/>
</dbReference>
<dbReference type="VEuPathDB" id="FungiDB:NECHADRAFT_78551"/>
<dbReference type="RefSeq" id="XP_003040678.1">
    <property type="nucleotide sequence ID" value="XM_003040632.1"/>
</dbReference>
<dbReference type="GO" id="GO:0000981">
    <property type="term" value="F:DNA-binding transcription factor activity, RNA polymerase II-specific"/>
    <property type="evidence" value="ECO:0007669"/>
    <property type="project" value="InterPro"/>
</dbReference>
<dbReference type="OrthoDB" id="5410402at2759"/>